<sequence length="144" mass="14962">MSLIFADRADASTFDCDSSEDGHHLGSDGIVSVIEAAINHRHSTVRATITGLHRASGRIDVLLATGGAFSAYHHELAAVAAHLPIGRACRWVPGASALIGPRVGSGRERTRRVLSVSRQPPAPCPQPAAAPRTVPQAADAAPAH</sequence>
<comment type="caution">
    <text evidence="2">The sequence shown here is derived from an EMBL/GenBank/DDBJ whole genome shotgun (WGS) entry which is preliminary data.</text>
</comment>
<organism evidence="2 3">
    <name type="scientific">Zhihengliuella salsuginis</name>
    <dbReference type="NCBI Taxonomy" id="578222"/>
    <lineage>
        <taxon>Bacteria</taxon>
        <taxon>Bacillati</taxon>
        <taxon>Actinomycetota</taxon>
        <taxon>Actinomycetes</taxon>
        <taxon>Micrococcales</taxon>
        <taxon>Micrococcaceae</taxon>
        <taxon>Zhihengliuella</taxon>
    </lineage>
</organism>
<evidence type="ECO:0000313" key="3">
    <source>
        <dbReference type="Proteomes" id="UP000642819"/>
    </source>
</evidence>
<keyword evidence="3" id="KW-1185">Reference proteome</keyword>
<proteinExistence type="predicted"/>
<gene>
    <name evidence="2" type="ORF">GCM10008096_23730</name>
</gene>
<accession>A0ABQ3GKX7</accession>
<dbReference type="EMBL" id="BMXK01000010">
    <property type="protein sequence ID" value="GHD10305.1"/>
    <property type="molecule type" value="Genomic_DNA"/>
</dbReference>
<protein>
    <submittedName>
        <fullName evidence="2">Uncharacterized protein</fullName>
    </submittedName>
</protein>
<dbReference type="RefSeq" id="WP_189350805.1">
    <property type="nucleotide sequence ID" value="NZ_BMXK01000010.1"/>
</dbReference>
<feature type="region of interest" description="Disordered" evidence="1">
    <location>
        <begin position="108"/>
        <end position="144"/>
    </location>
</feature>
<evidence type="ECO:0000256" key="1">
    <source>
        <dbReference type="SAM" id="MobiDB-lite"/>
    </source>
</evidence>
<evidence type="ECO:0000313" key="2">
    <source>
        <dbReference type="EMBL" id="GHD10305.1"/>
    </source>
</evidence>
<reference evidence="3" key="1">
    <citation type="journal article" date="2019" name="Int. J. Syst. Evol. Microbiol.">
        <title>The Global Catalogue of Microorganisms (GCM) 10K type strain sequencing project: providing services to taxonomists for standard genome sequencing and annotation.</title>
        <authorList>
            <consortium name="The Broad Institute Genomics Platform"/>
            <consortium name="The Broad Institute Genome Sequencing Center for Infectious Disease"/>
            <person name="Wu L."/>
            <person name="Ma J."/>
        </authorList>
    </citation>
    <scope>NUCLEOTIDE SEQUENCE [LARGE SCALE GENOMIC DNA]</scope>
    <source>
        <strain evidence="3">KCTC 19466</strain>
    </source>
</reference>
<dbReference type="Proteomes" id="UP000642819">
    <property type="component" value="Unassembled WGS sequence"/>
</dbReference>
<name>A0ABQ3GKX7_9MICC</name>